<evidence type="ECO:0000259" key="6">
    <source>
        <dbReference type="Pfam" id="PF07687"/>
    </source>
</evidence>
<comment type="similarity">
    <text evidence="2">Belongs to the peptidase M20A family.</text>
</comment>
<dbReference type="Pfam" id="PF07687">
    <property type="entry name" value="M20_dimer"/>
    <property type="match status" value="1"/>
</dbReference>
<dbReference type="SUPFAM" id="SSF53187">
    <property type="entry name" value="Zn-dependent exopeptidases"/>
    <property type="match status" value="1"/>
</dbReference>
<dbReference type="PANTHER" id="PTHR43808">
    <property type="entry name" value="ACETYLORNITHINE DEACETYLASE"/>
    <property type="match status" value="1"/>
</dbReference>
<name>X0PMY0_9LACO</name>
<comment type="caution">
    <text evidence="7">The sequence shown here is derived from an EMBL/GenBank/DDBJ whole genome shotgun (WGS) entry which is preliminary data.</text>
</comment>
<protein>
    <submittedName>
        <fullName evidence="7">Succinyl-diaminopimelate desuccinylase</fullName>
    </submittedName>
</protein>
<evidence type="ECO:0000313" key="8">
    <source>
        <dbReference type="Proteomes" id="UP000051236"/>
    </source>
</evidence>
<keyword evidence="3" id="KW-0479">Metal-binding</keyword>
<dbReference type="Gene3D" id="3.40.630.10">
    <property type="entry name" value="Zn peptidases"/>
    <property type="match status" value="1"/>
</dbReference>
<dbReference type="InterPro" id="IPR050072">
    <property type="entry name" value="Peptidase_M20A"/>
</dbReference>
<dbReference type="Proteomes" id="UP000051236">
    <property type="component" value="Unassembled WGS sequence"/>
</dbReference>
<dbReference type="NCBIfam" id="NF006365">
    <property type="entry name" value="PRK08588.1"/>
    <property type="match status" value="1"/>
</dbReference>
<sequence length="418" mass="45703">MFSDDEKVKILQDLIRIPSVNDHEKTVTDYLTQLLAQYGIAATAVTYKPNRNNLVAEIDSGQPGPVLVFSGHADVVHEGDRHDWQQDPFEPWIENGRLYGRGTSDMKGGLAALVIAMIEFKASGHPFTGKLRLLVTAGEEVGELGSKQLANLGYVDDVDAMIIGEPTGVAKEKYQSYVASGTALLSSELQADILADTEEATAGQHFIFFAHKGWVTYKVTAHGRAAHSSMPKVGVNALELILAYFQREKAFYEGITAYNPVLGETVYAPTIIRGGTQVNSIPDTASLQVKVRTIPEYDNERIIAGINQIIAELNATTEGHFTLEYDSKRPVINHRDSPIIALAQKIGQSELHERLPLPVIGVSLGTDASEFTRANPDIDVVILGPGNTSAHKANEYVTIASYLNMIQTYHDIAVEYLQ</sequence>
<dbReference type="PROSITE" id="PS00759">
    <property type="entry name" value="ARGE_DAPE_CPG2_2"/>
    <property type="match status" value="1"/>
</dbReference>
<reference evidence="7 8" key="1">
    <citation type="journal article" date="2015" name="Genome Announc.">
        <title>Expanding the biotechnology potential of lactobacilli through comparative genomics of 213 strains and associated genera.</title>
        <authorList>
            <person name="Sun Z."/>
            <person name="Harris H.M."/>
            <person name="McCann A."/>
            <person name="Guo C."/>
            <person name="Argimon S."/>
            <person name="Zhang W."/>
            <person name="Yang X."/>
            <person name="Jeffery I.B."/>
            <person name="Cooney J.C."/>
            <person name="Kagawa T.F."/>
            <person name="Liu W."/>
            <person name="Song Y."/>
            <person name="Salvetti E."/>
            <person name="Wrobel A."/>
            <person name="Rasinkangas P."/>
            <person name="Parkhill J."/>
            <person name="Rea M.C."/>
            <person name="O'Sullivan O."/>
            <person name="Ritari J."/>
            <person name="Douillard F.P."/>
            <person name="Paul Ross R."/>
            <person name="Yang R."/>
            <person name="Briner A.E."/>
            <person name="Felis G.E."/>
            <person name="de Vos W.M."/>
            <person name="Barrangou R."/>
            <person name="Klaenhammer T.R."/>
            <person name="Caufield P.W."/>
            <person name="Cui Y."/>
            <person name="Zhang H."/>
            <person name="O'Toole P.W."/>
        </authorList>
    </citation>
    <scope>NUCLEOTIDE SEQUENCE [LARGE SCALE GENOMIC DNA]</scope>
    <source>
        <strain evidence="7 8">DSM 18527</strain>
    </source>
</reference>
<dbReference type="STRING" id="1423734.FC83_GL001550"/>
<organism evidence="7 8">
    <name type="scientific">Agrilactobacillus composti DSM 18527 = JCM 14202</name>
    <dbReference type="NCBI Taxonomy" id="1423734"/>
    <lineage>
        <taxon>Bacteria</taxon>
        <taxon>Bacillati</taxon>
        <taxon>Bacillota</taxon>
        <taxon>Bacilli</taxon>
        <taxon>Lactobacillales</taxon>
        <taxon>Lactobacillaceae</taxon>
        <taxon>Agrilactobacillus</taxon>
    </lineage>
</organism>
<evidence type="ECO:0000256" key="1">
    <source>
        <dbReference type="ARBA" id="ARBA00001947"/>
    </source>
</evidence>
<dbReference type="InterPro" id="IPR001261">
    <property type="entry name" value="ArgE/DapE_CS"/>
</dbReference>
<evidence type="ECO:0000256" key="5">
    <source>
        <dbReference type="ARBA" id="ARBA00022833"/>
    </source>
</evidence>
<dbReference type="GO" id="GO:0016787">
    <property type="term" value="F:hydrolase activity"/>
    <property type="evidence" value="ECO:0007669"/>
    <property type="project" value="UniProtKB-KW"/>
</dbReference>
<dbReference type="OrthoDB" id="9792335at2"/>
<dbReference type="CDD" id="cd08659">
    <property type="entry name" value="M20_ArgE_DapE-like"/>
    <property type="match status" value="1"/>
</dbReference>
<feature type="domain" description="Peptidase M20 dimerisation" evidence="6">
    <location>
        <begin position="210"/>
        <end position="315"/>
    </location>
</feature>
<dbReference type="InterPro" id="IPR011650">
    <property type="entry name" value="Peptidase_M20_dimer"/>
</dbReference>
<dbReference type="Pfam" id="PF01546">
    <property type="entry name" value="Peptidase_M20"/>
    <property type="match status" value="1"/>
</dbReference>
<dbReference type="RefSeq" id="WP_035451411.1">
    <property type="nucleotide sequence ID" value="NZ_AZGA01000088.1"/>
</dbReference>
<dbReference type="EMBL" id="AZGA01000088">
    <property type="protein sequence ID" value="KRM30419.1"/>
    <property type="molecule type" value="Genomic_DNA"/>
</dbReference>
<keyword evidence="5" id="KW-0862">Zinc</keyword>
<dbReference type="PANTHER" id="PTHR43808:SF8">
    <property type="entry name" value="PEPTIDASE M20 DIMERISATION DOMAIN-CONTAINING PROTEIN"/>
    <property type="match status" value="1"/>
</dbReference>
<comment type="cofactor">
    <cofactor evidence="1">
        <name>Zn(2+)</name>
        <dbReference type="ChEBI" id="CHEBI:29105"/>
    </cofactor>
</comment>
<keyword evidence="8" id="KW-1185">Reference proteome</keyword>
<gene>
    <name evidence="7" type="ORF">FC83_GL001550</name>
</gene>
<evidence type="ECO:0000256" key="3">
    <source>
        <dbReference type="ARBA" id="ARBA00022723"/>
    </source>
</evidence>
<accession>X0PMY0</accession>
<dbReference type="SUPFAM" id="SSF55031">
    <property type="entry name" value="Bacterial exopeptidase dimerisation domain"/>
    <property type="match status" value="1"/>
</dbReference>
<dbReference type="GO" id="GO:0046872">
    <property type="term" value="F:metal ion binding"/>
    <property type="evidence" value="ECO:0007669"/>
    <property type="project" value="UniProtKB-KW"/>
</dbReference>
<proteinExistence type="inferred from homology"/>
<dbReference type="eggNOG" id="COG0624">
    <property type="taxonomic scope" value="Bacteria"/>
</dbReference>
<evidence type="ECO:0000256" key="4">
    <source>
        <dbReference type="ARBA" id="ARBA00022801"/>
    </source>
</evidence>
<evidence type="ECO:0000256" key="2">
    <source>
        <dbReference type="ARBA" id="ARBA00006247"/>
    </source>
</evidence>
<keyword evidence="4" id="KW-0378">Hydrolase</keyword>
<dbReference type="Gene3D" id="3.30.70.360">
    <property type="match status" value="1"/>
</dbReference>
<dbReference type="AlphaFoldDB" id="X0PMY0"/>
<evidence type="ECO:0000313" key="7">
    <source>
        <dbReference type="EMBL" id="KRM30419.1"/>
    </source>
</evidence>
<dbReference type="PATRIC" id="fig|1423734.3.peg.1568"/>
<dbReference type="InterPro" id="IPR036264">
    <property type="entry name" value="Bact_exopeptidase_dim_dom"/>
</dbReference>
<dbReference type="InterPro" id="IPR002933">
    <property type="entry name" value="Peptidase_M20"/>
</dbReference>